<comment type="caution">
    <text evidence="1">The sequence shown here is derived from an EMBL/GenBank/DDBJ whole genome shotgun (WGS) entry which is preliminary data.</text>
</comment>
<organism evidence="1 2">
    <name type="scientific">candidate division TA06 bacterium B3_TA06</name>
    <dbReference type="NCBI Taxonomy" id="2012487"/>
    <lineage>
        <taxon>Bacteria</taxon>
        <taxon>Bacteria division TA06</taxon>
    </lineage>
</organism>
<sequence>MPIKDLPGYYPTIKEGGLGVLPPSLAGLFCLIGTSEQGTTDTKFTGDAGDVLDEYGYGTLTEHAYDAFCAGASQIGIVRATAAKVETDITVPEHKIYGKPTGEGGGGGKAVVATGYASPHTQVGYNRRYRLRIVKGGSLTTATYQVSANNGLTWSAEKAFAITTAEPTKKSMIEMDNGTYIEFTEDTIPADSFVAGDEYRWWCYEPRATENEIITACEKAAAWKDPTSGMGFEYVYVSNLSAQIWNTRDQTNITSFWTALITIAENLWTDEQRPIFFICNAPSMLPLKDADALEEVDDWIDLLVACAGAKNSARLVVNAAQASLTDVRGSLQLRMAGGSAAGLVSKADLHHSIGWVRYMSIANSLAIYPSKPIFAITGEDSILQDGFLAKAPVVPWSVKITTTDEPVVIHVDGGDGVLYDQATGTATGTIEYATGHYYFLVAPTVPTADYEYITNAEMGPSNVARLNDARYLSFRHFIGYGIRFTDDWTRASPTSDYYCIRNRRIMDESVRMVGVANMPYVNSPGITEKDMAAYKADLSRPLEAMKITEEDTDKPIMDYVLTLRPDANIWSNGIMHCKVEIVPTPTKKKLEATFQLRTKVEQG</sequence>
<dbReference type="Proteomes" id="UP000317778">
    <property type="component" value="Unassembled WGS sequence"/>
</dbReference>
<name>A0A532V2F1_UNCT6</name>
<dbReference type="EMBL" id="NJBO01000014">
    <property type="protein sequence ID" value="TKJ41319.1"/>
    <property type="molecule type" value="Genomic_DNA"/>
</dbReference>
<reference evidence="1 2" key="1">
    <citation type="submission" date="2017-06" db="EMBL/GenBank/DDBJ databases">
        <title>Novel microbial phyla capable of carbon fixation and sulfur reduction in deep-sea sediments.</title>
        <authorList>
            <person name="Huang J."/>
            <person name="Baker B."/>
            <person name="Wang Y."/>
        </authorList>
    </citation>
    <scope>NUCLEOTIDE SEQUENCE [LARGE SCALE GENOMIC DNA]</scope>
    <source>
        <strain evidence="1">B3_TA06</strain>
    </source>
</reference>
<evidence type="ECO:0000313" key="2">
    <source>
        <dbReference type="Proteomes" id="UP000317778"/>
    </source>
</evidence>
<gene>
    <name evidence="1" type="ORF">CEE36_08365</name>
</gene>
<dbReference type="AlphaFoldDB" id="A0A532V2F1"/>
<accession>A0A532V2F1</accession>
<protein>
    <submittedName>
        <fullName evidence="1">Uncharacterized protein</fullName>
    </submittedName>
</protein>
<proteinExistence type="predicted"/>
<evidence type="ECO:0000313" key="1">
    <source>
        <dbReference type="EMBL" id="TKJ41319.1"/>
    </source>
</evidence>
<dbReference type="Pfam" id="PF10758">
    <property type="entry name" value="DUF2586"/>
    <property type="match status" value="2"/>
</dbReference>
<dbReference type="InterPro" id="IPR019694">
    <property type="entry name" value="Phage_HP1_Orf23"/>
</dbReference>